<evidence type="ECO:0000256" key="4">
    <source>
        <dbReference type="ARBA" id="ARBA00022989"/>
    </source>
</evidence>
<feature type="transmembrane region" description="Helical" evidence="6">
    <location>
        <begin position="169"/>
        <end position="191"/>
    </location>
</feature>
<dbReference type="Pfam" id="PF13520">
    <property type="entry name" value="AA_permease_2"/>
    <property type="match status" value="1"/>
</dbReference>
<feature type="transmembrane region" description="Helical" evidence="6">
    <location>
        <begin position="433"/>
        <end position="452"/>
    </location>
</feature>
<organism evidence="7 8">
    <name type="scientific">Robbsia betulipollinis</name>
    <dbReference type="NCBI Taxonomy" id="2981849"/>
    <lineage>
        <taxon>Bacteria</taxon>
        <taxon>Pseudomonadati</taxon>
        <taxon>Pseudomonadota</taxon>
        <taxon>Betaproteobacteria</taxon>
        <taxon>Burkholderiales</taxon>
        <taxon>Burkholderiaceae</taxon>
        <taxon>Robbsia</taxon>
    </lineage>
</organism>
<feature type="transmembrane region" description="Helical" evidence="6">
    <location>
        <begin position="278"/>
        <end position="304"/>
    </location>
</feature>
<sequence length="493" mass="51725">MTEHSGISARKSVADIVDGAHGVRGGGQPMTKTLGATSITAMGIGAIVGAGIFVLTGTAAARYAGPAIMLSFVLGGVACAFVGLCYAELAALIPVSGSSYTYTYATLGELFAWMIGWDLILEYAMGGATVAVGWSGYVVSVLKNVGVTLPPVFTAAPGTAIVLDGGAHATALLNLPAAAIVLLLTGLLMLGTSESAKLNNVMVAVKLVVVVAFIALGAFSVRRINWTPFIPPNTGTFGHFGWSGILRGASVVFFAFIGFDAVSTAAQEAKRPQRDMPIGILGSLVICTVLYIAVAAVLTGLVPYARLNVADPIAKGVDVIGLPWFSILIKLGALTGLTTVILVLLYGQSRIFYTMAHDGLLPAVFARIHPRLRTPYLSQAMIGVVVAIVAALVPIGILGEMVSIGTLFAFTLVCAAVIYLRRSERNRPRPFRVPAVPVVPILGILFCLLLMFGLPLATWARLVIWLVLGLAVYFSYGRHHSALRGKEHPAKVR</sequence>
<dbReference type="PANTHER" id="PTHR43243">
    <property type="entry name" value="INNER MEMBRANE TRANSPORTER YGJI-RELATED"/>
    <property type="match status" value="1"/>
</dbReference>
<keyword evidence="3 6" id="KW-0812">Transmembrane</keyword>
<dbReference type="RefSeq" id="WP_267845339.1">
    <property type="nucleotide sequence ID" value="NZ_JAPMXC010000001.1"/>
</dbReference>
<feature type="transmembrane region" description="Helical" evidence="6">
    <location>
        <begin position="458"/>
        <end position="476"/>
    </location>
</feature>
<dbReference type="EMBL" id="JAPMXC010000001">
    <property type="protein sequence ID" value="MCY0386092.1"/>
    <property type="molecule type" value="Genomic_DNA"/>
</dbReference>
<evidence type="ECO:0000256" key="3">
    <source>
        <dbReference type="ARBA" id="ARBA00022692"/>
    </source>
</evidence>
<comment type="subcellular location">
    <subcellularLocation>
        <location evidence="1">Membrane</location>
        <topology evidence="1">Multi-pass membrane protein</topology>
    </subcellularLocation>
</comment>
<evidence type="ECO:0000256" key="2">
    <source>
        <dbReference type="ARBA" id="ARBA00022448"/>
    </source>
</evidence>
<dbReference type="InterPro" id="IPR002293">
    <property type="entry name" value="AA/rel_permease1"/>
</dbReference>
<keyword evidence="4 6" id="KW-1133">Transmembrane helix</keyword>
<keyword evidence="2" id="KW-0813">Transport</keyword>
<feature type="transmembrane region" description="Helical" evidence="6">
    <location>
        <begin position="34"/>
        <end position="55"/>
    </location>
</feature>
<keyword evidence="5 6" id="KW-0472">Membrane</keyword>
<dbReference type="PIRSF" id="PIRSF006060">
    <property type="entry name" value="AA_transporter"/>
    <property type="match status" value="1"/>
</dbReference>
<dbReference type="PANTHER" id="PTHR43243:SF4">
    <property type="entry name" value="CATIONIC AMINO ACID TRANSPORTER 4"/>
    <property type="match status" value="1"/>
</dbReference>
<name>A0ABT3ZI42_9BURK</name>
<feature type="transmembrane region" description="Helical" evidence="6">
    <location>
        <begin position="141"/>
        <end position="163"/>
    </location>
</feature>
<evidence type="ECO:0000313" key="8">
    <source>
        <dbReference type="Proteomes" id="UP001082899"/>
    </source>
</evidence>
<proteinExistence type="predicted"/>
<accession>A0ABT3ZI42</accession>
<feature type="transmembrane region" description="Helical" evidence="6">
    <location>
        <begin position="244"/>
        <end position="266"/>
    </location>
</feature>
<feature type="transmembrane region" description="Helical" evidence="6">
    <location>
        <begin position="203"/>
        <end position="224"/>
    </location>
</feature>
<evidence type="ECO:0000313" key="7">
    <source>
        <dbReference type="EMBL" id="MCY0386092.1"/>
    </source>
</evidence>
<feature type="transmembrane region" description="Helical" evidence="6">
    <location>
        <begin position="401"/>
        <end position="421"/>
    </location>
</feature>
<feature type="transmembrane region" description="Helical" evidence="6">
    <location>
        <begin position="67"/>
        <end position="90"/>
    </location>
</feature>
<reference evidence="7" key="1">
    <citation type="submission" date="2022-11" db="EMBL/GenBank/DDBJ databases">
        <title>Robbsia betulipollinis sp. nov., isolated from pollen of birch (Betula pendula).</title>
        <authorList>
            <person name="Shi H."/>
            <person name="Ambika Manirajan B."/>
            <person name="Ratering S."/>
            <person name="Geissler-Plaum R."/>
            <person name="Schnell S."/>
        </authorList>
    </citation>
    <scope>NUCLEOTIDE SEQUENCE</scope>
    <source>
        <strain evidence="7">Bb-Pol-6</strain>
    </source>
</reference>
<gene>
    <name evidence="7" type="ORF">OVY01_02290</name>
</gene>
<evidence type="ECO:0000256" key="1">
    <source>
        <dbReference type="ARBA" id="ARBA00004141"/>
    </source>
</evidence>
<feature type="transmembrane region" description="Helical" evidence="6">
    <location>
        <begin position="376"/>
        <end position="395"/>
    </location>
</feature>
<evidence type="ECO:0000256" key="5">
    <source>
        <dbReference type="ARBA" id="ARBA00023136"/>
    </source>
</evidence>
<dbReference type="Proteomes" id="UP001082899">
    <property type="component" value="Unassembled WGS sequence"/>
</dbReference>
<feature type="transmembrane region" description="Helical" evidence="6">
    <location>
        <begin position="324"/>
        <end position="346"/>
    </location>
</feature>
<feature type="transmembrane region" description="Helical" evidence="6">
    <location>
        <begin position="110"/>
        <end position="134"/>
    </location>
</feature>
<keyword evidence="8" id="KW-1185">Reference proteome</keyword>
<comment type="caution">
    <text evidence="7">The sequence shown here is derived from an EMBL/GenBank/DDBJ whole genome shotgun (WGS) entry which is preliminary data.</text>
</comment>
<dbReference type="Gene3D" id="1.20.1740.10">
    <property type="entry name" value="Amino acid/polyamine transporter I"/>
    <property type="match status" value="1"/>
</dbReference>
<evidence type="ECO:0000256" key="6">
    <source>
        <dbReference type="SAM" id="Phobius"/>
    </source>
</evidence>
<protein>
    <submittedName>
        <fullName evidence="7">Amino acid permease</fullName>
    </submittedName>
</protein>